<evidence type="ECO:0000313" key="3">
    <source>
        <dbReference type="Proteomes" id="UP000325081"/>
    </source>
</evidence>
<gene>
    <name evidence="2" type="ORF">STAS_06143</name>
</gene>
<organism evidence="2 3">
    <name type="scientific">Striga asiatica</name>
    <name type="common">Asiatic witchweed</name>
    <name type="synonym">Buchnera asiatica</name>
    <dbReference type="NCBI Taxonomy" id="4170"/>
    <lineage>
        <taxon>Eukaryota</taxon>
        <taxon>Viridiplantae</taxon>
        <taxon>Streptophyta</taxon>
        <taxon>Embryophyta</taxon>
        <taxon>Tracheophyta</taxon>
        <taxon>Spermatophyta</taxon>
        <taxon>Magnoliopsida</taxon>
        <taxon>eudicotyledons</taxon>
        <taxon>Gunneridae</taxon>
        <taxon>Pentapetalae</taxon>
        <taxon>asterids</taxon>
        <taxon>lamiids</taxon>
        <taxon>Lamiales</taxon>
        <taxon>Orobanchaceae</taxon>
        <taxon>Buchnereae</taxon>
        <taxon>Striga</taxon>
    </lineage>
</organism>
<dbReference type="GO" id="GO:0016829">
    <property type="term" value="F:lyase activity"/>
    <property type="evidence" value="ECO:0007669"/>
    <property type="project" value="UniProtKB-KW"/>
</dbReference>
<keyword evidence="3" id="KW-1185">Reference proteome</keyword>
<dbReference type="AlphaFoldDB" id="A0A5A7PBD5"/>
<accession>A0A5A7PBD5</accession>
<feature type="region of interest" description="Disordered" evidence="1">
    <location>
        <begin position="62"/>
        <end position="102"/>
    </location>
</feature>
<keyword evidence="2" id="KW-0456">Lyase</keyword>
<feature type="compositionally biased region" description="Basic and acidic residues" evidence="1">
    <location>
        <begin position="12"/>
        <end position="38"/>
    </location>
</feature>
<reference evidence="3" key="1">
    <citation type="journal article" date="2019" name="Curr. Biol.">
        <title>Genome Sequence of Striga asiatica Provides Insight into the Evolution of Plant Parasitism.</title>
        <authorList>
            <person name="Yoshida S."/>
            <person name="Kim S."/>
            <person name="Wafula E.K."/>
            <person name="Tanskanen J."/>
            <person name="Kim Y.M."/>
            <person name="Honaas L."/>
            <person name="Yang Z."/>
            <person name="Spallek T."/>
            <person name="Conn C.E."/>
            <person name="Ichihashi Y."/>
            <person name="Cheong K."/>
            <person name="Cui S."/>
            <person name="Der J.P."/>
            <person name="Gundlach H."/>
            <person name="Jiao Y."/>
            <person name="Hori C."/>
            <person name="Ishida J.K."/>
            <person name="Kasahara H."/>
            <person name="Kiba T."/>
            <person name="Kim M.S."/>
            <person name="Koo N."/>
            <person name="Laohavisit A."/>
            <person name="Lee Y.H."/>
            <person name="Lumba S."/>
            <person name="McCourt P."/>
            <person name="Mortimer J.C."/>
            <person name="Mutuku J.M."/>
            <person name="Nomura T."/>
            <person name="Sasaki-Sekimoto Y."/>
            <person name="Seto Y."/>
            <person name="Wang Y."/>
            <person name="Wakatake T."/>
            <person name="Sakakibara H."/>
            <person name="Demura T."/>
            <person name="Yamaguchi S."/>
            <person name="Yoneyama K."/>
            <person name="Manabe R.I."/>
            <person name="Nelson D.C."/>
            <person name="Schulman A.H."/>
            <person name="Timko M.P."/>
            <person name="dePamphilis C.W."/>
            <person name="Choi D."/>
            <person name="Shirasu K."/>
        </authorList>
    </citation>
    <scope>NUCLEOTIDE SEQUENCE [LARGE SCALE GENOMIC DNA]</scope>
    <source>
        <strain evidence="3">cv. UVA1</strain>
    </source>
</reference>
<comment type="caution">
    <text evidence="2">The sequence shown here is derived from an EMBL/GenBank/DDBJ whole genome shotgun (WGS) entry which is preliminary data.</text>
</comment>
<protein>
    <submittedName>
        <fullName evidence="2">HpcH/HpaI aldolase/citrate lyase family protein</fullName>
    </submittedName>
</protein>
<feature type="compositionally biased region" description="Basic and acidic residues" evidence="1">
    <location>
        <begin position="66"/>
        <end position="83"/>
    </location>
</feature>
<dbReference type="Proteomes" id="UP000325081">
    <property type="component" value="Unassembled WGS sequence"/>
</dbReference>
<evidence type="ECO:0000256" key="1">
    <source>
        <dbReference type="SAM" id="MobiDB-lite"/>
    </source>
</evidence>
<evidence type="ECO:0000313" key="2">
    <source>
        <dbReference type="EMBL" id="GER30215.1"/>
    </source>
</evidence>
<name>A0A5A7PBD5_STRAF</name>
<feature type="region of interest" description="Disordered" evidence="1">
    <location>
        <begin position="1"/>
        <end position="46"/>
    </location>
</feature>
<sequence>MSTPCCDSPDSGEFKVRLTRVDHPRRDEDELRATEARPNKQLRTGPFTAGWFGLKRSYSGAVRAEASPRLKRDRFRRQPEAENKQFSPRLSRPCSFHKPGEP</sequence>
<proteinExistence type="predicted"/>
<dbReference type="EMBL" id="BKCP01004328">
    <property type="protein sequence ID" value="GER30215.1"/>
    <property type="molecule type" value="Genomic_DNA"/>
</dbReference>